<dbReference type="UniPathway" id="UPA00068"/>
<comment type="pathway">
    <text evidence="2">Amino-acid biosynthesis; L-arginine biosynthesis.</text>
</comment>
<dbReference type="InterPro" id="IPR006132">
    <property type="entry name" value="Asp/Orn_carbamoyltranf_P-bd"/>
</dbReference>
<feature type="binding site" evidence="2">
    <location>
        <position position="142"/>
    </location>
    <ligand>
        <name>N(2)-succinyl-L-ornithine</name>
        <dbReference type="ChEBI" id="CHEBI:58514"/>
    </ligand>
</feature>
<dbReference type="InterPro" id="IPR036901">
    <property type="entry name" value="Asp/Orn_carbamoylTrfase_sf"/>
</dbReference>
<feature type="domain" description="Aspartate/ornithine carbamoyltransferase Asp/Orn-binding" evidence="3">
    <location>
        <begin position="188"/>
        <end position="312"/>
    </location>
</feature>
<feature type="binding site" evidence="2">
    <location>
        <position position="180"/>
    </location>
    <ligand>
        <name>N(2)-succinyl-L-ornithine</name>
        <dbReference type="ChEBI" id="CHEBI:58514"/>
    </ligand>
</feature>
<comment type="caution">
    <text evidence="5">The sequence shown here is derived from an EMBL/GenBank/DDBJ whole genome shotgun (WGS) entry which is preliminary data.</text>
</comment>
<feature type="binding site" evidence="2">
    <location>
        <position position="240"/>
    </location>
    <ligand>
        <name>N(2)-succinyl-L-ornithine</name>
        <dbReference type="ChEBI" id="CHEBI:58514"/>
    </ligand>
</feature>
<dbReference type="InterPro" id="IPR043696">
    <property type="entry name" value="ArgF'-like"/>
</dbReference>
<dbReference type="GO" id="GO:0016597">
    <property type="term" value="F:amino acid binding"/>
    <property type="evidence" value="ECO:0007669"/>
    <property type="project" value="InterPro"/>
</dbReference>
<comment type="catalytic activity">
    <reaction evidence="2">
        <text>N(2)-succinyl-L-ornithine + carbamoyl phosphate = N(2)-succinyl-L-citrulline + phosphate + H(+)</text>
        <dbReference type="Rhea" id="RHEA:25884"/>
        <dbReference type="ChEBI" id="CHEBI:15378"/>
        <dbReference type="ChEBI" id="CHEBI:43474"/>
        <dbReference type="ChEBI" id="CHEBI:58228"/>
        <dbReference type="ChEBI" id="CHEBI:58514"/>
        <dbReference type="ChEBI" id="CHEBI:58862"/>
        <dbReference type="EC" id="2.1.3.11"/>
    </reaction>
</comment>
<dbReference type="SUPFAM" id="SSF53671">
    <property type="entry name" value="Aspartate/ornithine carbamoyltransferase"/>
    <property type="match status" value="1"/>
</dbReference>
<accession>A1ZXA8</accession>
<dbReference type="HAMAP" id="MF_02235">
    <property type="entry name" value="SOTCase"/>
    <property type="match status" value="1"/>
</dbReference>
<keyword evidence="2" id="KW-0055">Arginine biosynthesis</keyword>
<feature type="binding site" description="in other chain" evidence="2">
    <location>
        <position position="110"/>
    </location>
    <ligand>
        <name>carbamoyl phosphate</name>
        <dbReference type="ChEBI" id="CHEBI:58228"/>
        <note>ligand shared between two neighboring subunits</note>
    </ligand>
</feature>
<dbReference type="PANTHER" id="PTHR45753">
    <property type="entry name" value="ORNITHINE CARBAMOYLTRANSFERASE, MITOCHONDRIAL"/>
    <property type="match status" value="1"/>
</dbReference>
<feature type="binding site" description="in other chain" evidence="2">
    <location>
        <begin position="147"/>
        <end position="150"/>
    </location>
    <ligand>
        <name>carbamoyl phosphate</name>
        <dbReference type="ChEBI" id="CHEBI:58228"/>
        <note>ligand shared between two neighboring subunits</note>
    </ligand>
</feature>
<reference evidence="5 6" key="1">
    <citation type="submission" date="2007-01" db="EMBL/GenBank/DDBJ databases">
        <authorList>
            <person name="Haygood M."/>
            <person name="Podell S."/>
            <person name="Anderson C."/>
            <person name="Hopkinson B."/>
            <person name="Roe K."/>
            <person name="Barbeau K."/>
            <person name="Gaasterland T."/>
            <person name="Ferriera S."/>
            <person name="Johnson J."/>
            <person name="Kravitz S."/>
            <person name="Beeson K."/>
            <person name="Sutton G."/>
            <person name="Rogers Y.-H."/>
            <person name="Friedman R."/>
            <person name="Frazier M."/>
            <person name="Venter J.C."/>
        </authorList>
    </citation>
    <scope>NUCLEOTIDE SEQUENCE [LARGE SCALE GENOMIC DNA]</scope>
    <source>
        <strain evidence="5 6">ATCC 23134</strain>
    </source>
</reference>
<gene>
    <name evidence="2" type="primary">argF'</name>
    <name evidence="5" type="ORF">M23134_03695</name>
</gene>
<keyword evidence="6" id="KW-1185">Reference proteome</keyword>
<comment type="similarity">
    <text evidence="2">Belongs to the aspartate/ornithine carbamoyltransferase superfamily. SOTCase family.</text>
</comment>
<dbReference type="Pfam" id="PF00185">
    <property type="entry name" value="OTCace"/>
    <property type="match status" value="1"/>
</dbReference>
<evidence type="ECO:0000259" key="4">
    <source>
        <dbReference type="Pfam" id="PF02729"/>
    </source>
</evidence>
<comment type="function">
    <text evidence="2">Catalyzes the transfer of the carbamoyl group from carbamoyl phosphate to the delta-amino group of N(2)-succinyl-L-ornithine to produce N(2)-succinyl-L-citrulline. Is essential for arginine biosynthesis.</text>
</comment>
<evidence type="ECO:0000259" key="3">
    <source>
        <dbReference type="Pfam" id="PF00185"/>
    </source>
</evidence>
<comment type="subunit">
    <text evidence="2">Homotrimer.</text>
</comment>
<dbReference type="eggNOG" id="COG0078">
    <property type="taxonomic scope" value="Bacteria"/>
</dbReference>
<keyword evidence="1 2" id="KW-0808">Transferase</keyword>
<name>A1ZXA8_MICM2</name>
<dbReference type="PRINTS" id="PR00100">
    <property type="entry name" value="AOTCASE"/>
</dbReference>
<feature type="binding site" description="in other chain" evidence="2">
    <location>
        <begin position="275"/>
        <end position="276"/>
    </location>
    <ligand>
        <name>carbamoyl phosphate</name>
        <dbReference type="ChEBI" id="CHEBI:58228"/>
        <note>ligand shared between two neighboring subunits</note>
    </ligand>
</feature>
<feature type="domain" description="Aspartate/ornithine carbamoyltransferase carbamoyl-P binding" evidence="4">
    <location>
        <begin position="2"/>
        <end position="159"/>
    </location>
</feature>
<evidence type="ECO:0000256" key="2">
    <source>
        <dbReference type="HAMAP-Rule" id="MF_02235"/>
    </source>
</evidence>
<feature type="binding site" description="in other chain" evidence="2">
    <location>
        <begin position="47"/>
        <end position="50"/>
    </location>
    <ligand>
        <name>carbamoyl phosphate</name>
        <dbReference type="ChEBI" id="CHEBI:58228"/>
        <note>ligand shared between two neighboring subunits</note>
    </ligand>
</feature>
<dbReference type="EC" id="2.1.3.11" evidence="2"/>
<dbReference type="Proteomes" id="UP000004095">
    <property type="component" value="Unassembled WGS sequence"/>
</dbReference>
<dbReference type="InterPro" id="IPR006130">
    <property type="entry name" value="Asp/Orn_carbamoylTrfase"/>
</dbReference>
<evidence type="ECO:0000256" key="1">
    <source>
        <dbReference type="ARBA" id="ARBA00022679"/>
    </source>
</evidence>
<dbReference type="PANTHER" id="PTHR45753:SF3">
    <property type="entry name" value="ORNITHINE TRANSCARBAMYLASE, MITOCHONDRIAL"/>
    <property type="match status" value="1"/>
</dbReference>
<dbReference type="EMBL" id="AAWS01000057">
    <property type="protein sequence ID" value="EAY24981.1"/>
    <property type="molecule type" value="Genomic_DNA"/>
</dbReference>
<dbReference type="OrthoDB" id="9802587at2"/>
<feature type="binding site" description="in other chain" evidence="2">
    <location>
        <position position="303"/>
    </location>
    <ligand>
        <name>carbamoyl phosphate</name>
        <dbReference type="ChEBI" id="CHEBI:58228"/>
        <note>ligand shared between two neighboring subunits</note>
    </ligand>
</feature>
<dbReference type="PRINTS" id="PR00101">
    <property type="entry name" value="ATCASE"/>
</dbReference>
<evidence type="ECO:0000313" key="6">
    <source>
        <dbReference type="Proteomes" id="UP000004095"/>
    </source>
</evidence>
<proteinExistence type="inferred from homology"/>
<dbReference type="GO" id="GO:0042450">
    <property type="term" value="P:L-arginine biosynthetic process via ornithine"/>
    <property type="evidence" value="ECO:0007669"/>
    <property type="project" value="TreeGrafter"/>
</dbReference>
<dbReference type="AlphaFoldDB" id="A1ZXA8"/>
<dbReference type="Gene3D" id="3.40.50.1370">
    <property type="entry name" value="Aspartate/ornithine carbamoyltransferase"/>
    <property type="match status" value="2"/>
</dbReference>
<feature type="binding site" evidence="2">
    <location>
        <position position="279"/>
    </location>
    <ligand>
        <name>N(2)-succinyl-L-ornithine</name>
        <dbReference type="ChEBI" id="CHEBI:58514"/>
    </ligand>
</feature>
<sequence>MKHFITSADTDSVPQLVQKALDVKRNPRRYDQLGRYKTLGLLFFNPSLRTRLSTQKAAQNLGMSVMVMNFDKDGWQLETEEGIVMNGGNAEHVKEAAAVIGQYCDIVGLRTFARLQDAQADYEEKVIHQFRQYAGVPVVSLESEIRHPLQSLTDLLTIEYHRAKAKLSGRPKVVLSWAPHIKALPQAVANSFLEWTALMDYEVMLTHPTGAELSPEFTQGVTIEYDQKKALKGADFVYIKNWSSFSNYGQVIQAPDWKITQEKMALTNRAKLMHCLPVRRNLVIDDAVLDSAQSIVIEQAGNRETAAQTVLIELLKYLQTQDEPSDLAQSLIL</sequence>
<protein>
    <recommendedName>
        <fullName evidence="2">N-succinylornithine carbamoyltransferase</fullName>
        <ecNumber evidence="2">2.1.3.11</ecNumber>
    </recommendedName>
    <alternativeName>
        <fullName evidence="2">N-succinyl-L-ornithine transcarbamylase</fullName>
        <shortName evidence="2">SOTCase</shortName>
    </alternativeName>
</protein>
<dbReference type="NCBIfam" id="NF003384">
    <property type="entry name" value="PRK04523.1"/>
    <property type="match status" value="1"/>
</dbReference>
<dbReference type="GO" id="GO:0004585">
    <property type="term" value="F:ornithine carbamoyltransferase activity"/>
    <property type="evidence" value="ECO:0007669"/>
    <property type="project" value="InterPro"/>
</dbReference>
<keyword evidence="2" id="KW-0028">Amino-acid biosynthesis</keyword>
<dbReference type="RefSeq" id="WP_002703738.1">
    <property type="nucleotide sequence ID" value="NZ_AAWS01000057.1"/>
</dbReference>
<dbReference type="Pfam" id="PF02729">
    <property type="entry name" value="OTCace_N"/>
    <property type="match status" value="1"/>
</dbReference>
<organism evidence="5 6">
    <name type="scientific">Microscilla marina ATCC 23134</name>
    <dbReference type="NCBI Taxonomy" id="313606"/>
    <lineage>
        <taxon>Bacteria</taxon>
        <taxon>Pseudomonadati</taxon>
        <taxon>Bacteroidota</taxon>
        <taxon>Cytophagia</taxon>
        <taxon>Cytophagales</taxon>
        <taxon>Microscillaceae</taxon>
        <taxon>Microscilla</taxon>
    </lineage>
</organism>
<feature type="binding site" evidence="2">
    <location>
        <position position="75"/>
    </location>
    <ligand>
        <name>carbamoyl phosphate</name>
        <dbReference type="ChEBI" id="CHEBI:58228"/>
        <note>ligand shared between two neighboring subunits</note>
    </ligand>
</feature>
<dbReference type="GO" id="GO:0019240">
    <property type="term" value="P:citrulline biosynthetic process"/>
    <property type="evidence" value="ECO:0007669"/>
    <property type="project" value="TreeGrafter"/>
</dbReference>
<evidence type="ECO:0000313" key="5">
    <source>
        <dbReference type="EMBL" id="EAY24981.1"/>
    </source>
</evidence>
<dbReference type="InterPro" id="IPR006131">
    <property type="entry name" value="Asp_carbamoyltransf_Asp/Orn-bd"/>
</dbReference>